<dbReference type="Proteomes" id="UP000515663">
    <property type="component" value="Chromosome"/>
</dbReference>
<keyword evidence="2" id="KW-1185">Reference proteome</keyword>
<dbReference type="EMBL" id="CP059491">
    <property type="protein sequence ID" value="QMT01092.1"/>
    <property type="molecule type" value="Genomic_DNA"/>
</dbReference>
<protein>
    <submittedName>
        <fullName evidence="1">Uncharacterized protein</fullName>
    </submittedName>
</protein>
<accession>A0A7D7R2B5</accession>
<organism evidence="1 2">
    <name type="scientific">Gordonia jinghuaiqii</name>
    <dbReference type="NCBI Taxonomy" id="2758710"/>
    <lineage>
        <taxon>Bacteria</taxon>
        <taxon>Bacillati</taxon>
        <taxon>Actinomycetota</taxon>
        <taxon>Actinomycetes</taxon>
        <taxon>Mycobacteriales</taxon>
        <taxon>Gordoniaceae</taxon>
        <taxon>Gordonia</taxon>
    </lineage>
</organism>
<name>A0A7D7R2B5_9ACTN</name>
<reference evidence="2" key="1">
    <citation type="submission" date="2020-07" db="EMBL/GenBank/DDBJ databases">
        <title>novel species isolated from the respiratory tract of Marmot.</title>
        <authorList>
            <person name="Zhang G."/>
        </authorList>
    </citation>
    <scope>NUCLEOTIDE SEQUENCE [LARGE SCALE GENOMIC DNA]</scope>
    <source>
        <strain evidence="2">686</strain>
    </source>
</reference>
<proteinExistence type="predicted"/>
<gene>
    <name evidence="1" type="ORF">H1R19_19890</name>
</gene>
<evidence type="ECO:0000313" key="1">
    <source>
        <dbReference type="EMBL" id="QMT01092.1"/>
    </source>
</evidence>
<evidence type="ECO:0000313" key="2">
    <source>
        <dbReference type="Proteomes" id="UP000515663"/>
    </source>
</evidence>
<dbReference type="AlphaFoldDB" id="A0A7D7R2B5"/>
<sequence>MADPVGDHAGPIPPEPVDQIAAADWTDQDLLTRDGAGVLLDDEIAAERKRVEASRSAGDADAVAVGERRLNRLIEIRRSLTAERNNR</sequence>
<dbReference type="RefSeq" id="WP_219849912.1">
    <property type="nucleotide sequence ID" value="NZ_CP059491.1"/>
</dbReference>
<dbReference type="KEGG" id="gji:H1R19_19890"/>